<dbReference type="InterPro" id="IPR000537">
    <property type="entry name" value="UbiA_prenyltransferase"/>
</dbReference>
<dbReference type="GO" id="GO:0016020">
    <property type="term" value="C:membrane"/>
    <property type="evidence" value="ECO:0007669"/>
    <property type="project" value="UniProtKB-SubCell"/>
</dbReference>
<dbReference type="InterPro" id="IPR050475">
    <property type="entry name" value="Prenyltransferase_related"/>
</dbReference>
<dbReference type="PANTHER" id="PTHR42723">
    <property type="entry name" value="CHLOROPHYLL SYNTHASE"/>
    <property type="match status" value="1"/>
</dbReference>
<keyword evidence="3" id="KW-1133">Transmembrane helix</keyword>
<keyword evidence="6" id="KW-1185">Reference proteome</keyword>
<organism evidence="5 6">
    <name type="scientific">Crucibulum laeve</name>
    <dbReference type="NCBI Taxonomy" id="68775"/>
    <lineage>
        <taxon>Eukaryota</taxon>
        <taxon>Fungi</taxon>
        <taxon>Dikarya</taxon>
        <taxon>Basidiomycota</taxon>
        <taxon>Agaricomycotina</taxon>
        <taxon>Agaricomycetes</taxon>
        <taxon>Agaricomycetidae</taxon>
        <taxon>Agaricales</taxon>
        <taxon>Agaricineae</taxon>
        <taxon>Nidulariaceae</taxon>
        <taxon>Crucibulum</taxon>
    </lineage>
</organism>
<accession>A0A5C3M0K9</accession>
<proteinExistence type="predicted"/>
<reference evidence="5 6" key="1">
    <citation type="journal article" date="2019" name="Nat. Ecol. Evol.">
        <title>Megaphylogeny resolves global patterns of mushroom evolution.</title>
        <authorList>
            <person name="Varga T."/>
            <person name="Krizsan K."/>
            <person name="Foldi C."/>
            <person name="Dima B."/>
            <person name="Sanchez-Garcia M."/>
            <person name="Sanchez-Ramirez S."/>
            <person name="Szollosi G.J."/>
            <person name="Szarkandi J.G."/>
            <person name="Papp V."/>
            <person name="Albert L."/>
            <person name="Andreopoulos W."/>
            <person name="Angelini C."/>
            <person name="Antonin V."/>
            <person name="Barry K.W."/>
            <person name="Bougher N.L."/>
            <person name="Buchanan P."/>
            <person name="Buyck B."/>
            <person name="Bense V."/>
            <person name="Catcheside P."/>
            <person name="Chovatia M."/>
            <person name="Cooper J."/>
            <person name="Damon W."/>
            <person name="Desjardin D."/>
            <person name="Finy P."/>
            <person name="Geml J."/>
            <person name="Haridas S."/>
            <person name="Hughes K."/>
            <person name="Justo A."/>
            <person name="Karasinski D."/>
            <person name="Kautmanova I."/>
            <person name="Kiss B."/>
            <person name="Kocsube S."/>
            <person name="Kotiranta H."/>
            <person name="LaButti K.M."/>
            <person name="Lechner B.E."/>
            <person name="Liimatainen K."/>
            <person name="Lipzen A."/>
            <person name="Lukacs Z."/>
            <person name="Mihaltcheva S."/>
            <person name="Morgado L.N."/>
            <person name="Niskanen T."/>
            <person name="Noordeloos M.E."/>
            <person name="Ohm R.A."/>
            <person name="Ortiz-Santana B."/>
            <person name="Ovrebo C."/>
            <person name="Racz N."/>
            <person name="Riley R."/>
            <person name="Savchenko A."/>
            <person name="Shiryaev A."/>
            <person name="Soop K."/>
            <person name="Spirin V."/>
            <person name="Szebenyi C."/>
            <person name="Tomsovsky M."/>
            <person name="Tulloss R.E."/>
            <person name="Uehling J."/>
            <person name="Grigoriev I.V."/>
            <person name="Vagvolgyi C."/>
            <person name="Papp T."/>
            <person name="Martin F.M."/>
            <person name="Miettinen O."/>
            <person name="Hibbett D.S."/>
            <person name="Nagy L.G."/>
        </authorList>
    </citation>
    <scope>NUCLEOTIDE SEQUENCE [LARGE SCALE GENOMIC DNA]</scope>
    <source>
        <strain evidence="5 6">CBS 166.37</strain>
    </source>
</reference>
<dbReference type="AlphaFoldDB" id="A0A5C3M0K9"/>
<keyword evidence="2" id="KW-0812">Transmembrane</keyword>
<evidence type="ECO:0000313" key="5">
    <source>
        <dbReference type="EMBL" id="TFK38914.1"/>
    </source>
</evidence>
<dbReference type="CDD" id="cd13965">
    <property type="entry name" value="PT_UbiA_3"/>
    <property type="match status" value="1"/>
</dbReference>
<comment type="subcellular location">
    <subcellularLocation>
        <location evidence="1">Membrane</location>
        <topology evidence="1">Multi-pass membrane protein</topology>
    </subcellularLocation>
</comment>
<protein>
    <submittedName>
        <fullName evidence="5">UbiA prenyltransferase family-domain-containing protein</fullName>
    </submittedName>
</protein>
<evidence type="ECO:0000256" key="3">
    <source>
        <dbReference type="ARBA" id="ARBA00022989"/>
    </source>
</evidence>
<dbReference type="EMBL" id="ML213601">
    <property type="protein sequence ID" value="TFK38914.1"/>
    <property type="molecule type" value="Genomic_DNA"/>
</dbReference>
<evidence type="ECO:0000313" key="6">
    <source>
        <dbReference type="Proteomes" id="UP000308652"/>
    </source>
</evidence>
<keyword evidence="5" id="KW-0808">Transferase</keyword>
<name>A0A5C3M0K9_9AGAR</name>
<dbReference type="GO" id="GO:0016765">
    <property type="term" value="F:transferase activity, transferring alkyl or aryl (other than methyl) groups"/>
    <property type="evidence" value="ECO:0007669"/>
    <property type="project" value="InterPro"/>
</dbReference>
<dbReference type="PANTHER" id="PTHR42723:SF1">
    <property type="entry name" value="CHLOROPHYLL SYNTHASE, CHLOROPLASTIC"/>
    <property type="match status" value="1"/>
</dbReference>
<dbReference type="OrthoDB" id="434972at2759"/>
<dbReference type="STRING" id="68775.A0A5C3M0K9"/>
<dbReference type="Pfam" id="PF01040">
    <property type="entry name" value="UbiA"/>
    <property type="match status" value="1"/>
</dbReference>
<evidence type="ECO:0000256" key="1">
    <source>
        <dbReference type="ARBA" id="ARBA00004141"/>
    </source>
</evidence>
<keyword evidence="4" id="KW-0472">Membrane</keyword>
<evidence type="ECO:0000256" key="2">
    <source>
        <dbReference type="ARBA" id="ARBA00022692"/>
    </source>
</evidence>
<dbReference type="InterPro" id="IPR044878">
    <property type="entry name" value="UbiA_sf"/>
</dbReference>
<sequence length="301" mass="33823">MRSSPPLANFSAFVRIPPISFNSPFEILHDITYTAFLFTYTDYKTILFPITVFAYAAASNASNNRFLEVIIWIWIHLLQCNVSNQYKSIDEDLVNRPWRPLPARRITLAGAKILRWALVPLCMLHSARYGKGVTFASGLLTITTVVYDEFGGAGHWIGKNASAVFGYGSFEIGATIIMGNAQNLDSKAVCAIACSALVIFTTIHAQDCADVEGDRALNRVTFPIYAPEASRVTLFLALIIWSIFLGQIWDISIENMMLLCVFGSYIGWRYYCLRSVEADKRSYLIYNIWLFSIHLLPAISK</sequence>
<dbReference type="Proteomes" id="UP000308652">
    <property type="component" value="Unassembled WGS sequence"/>
</dbReference>
<evidence type="ECO:0000256" key="4">
    <source>
        <dbReference type="ARBA" id="ARBA00023136"/>
    </source>
</evidence>
<dbReference type="Gene3D" id="1.10.357.140">
    <property type="entry name" value="UbiA prenyltransferase"/>
    <property type="match status" value="1"/>
</dbReference>
<gene>
    <name evidence="5" type="ORF">BDQ12DRAFT_745427</name>
</gene>